<name>A0A0A9CLK7_ARUDO</name>
<sequence>MECRIRLQVHPLLPVNGNRSLEEVSWQRKLLQSLPQCSFGRDCPSYYNGI</sequence>
<organism evidence="1">
    <name type="scientific">Arundo donax</name>
    <name type="common">Giant reed</name>
    <name type="synonym">Donax arundinaceus</name>
    <dbReference type="NCBI Taxonomy" id="35708"/>
    <lineage>
        <taxon>Eukaryota</taxon>
        <taxon>Viridiplantae</taxon>
        <taxon>Streptophyta</taxon>
        <taxon>Embryophyta</taxon>
        <taxon>Tracheophyta</taxon>
        <taxon>Spermatophyta</taxon>
        <taxon>Magnoliopsida</taxon>
        <taxon>Liliopsida</taxon>
        <taxon>Poales</taxon>
        <taxon>Poaceae</taxon>
        <taxon>PACMAD clade</taxon>
        <taxon>Arundinoideae</taxon>
        <taxon>Arundineae</taxon>
        <taxon>Arundo</taxon>
    </lineage>
</organism>
<protein>
    <submittedName>
        <fullName evidence="1">Uncharacterized protein</fullName>
    </submittedName>
</protein>
<dbReference type="EMBL" id="GBRH01223625">
    <property type="protein sequence ID" value="JAD74270.1"/>
    <property type="molecule type" value="Transcribed_RNA"/>
</dbReference>
<evidence type="ECO:0000313" key="1">
    <source>
        <dbReference type="EMBL" id="JAD74270.1"/>
    </source>
</evidence>
<proteinExistence type="predicted"/>
<reference evidence="1" key="1">
    <citation type="submission" date="2014-09" db="EMBL/GenBank/DDBJ databases">
        <authorList>
            <person name="Magalhaes I.L.F."/>
            <person name="Oliveira U."/>
            <person name="Santos F.R."/>
            <person name="Vidigal T.H.D.A."/>
            <person name="Brescovit A.D."/>
            <person name="Santos A.J."/>
        </authorList>
    </citation>
    <scope>NUCLEOTIDE SEQUENCE</scope>
    <source>
        <tissue evidence="1">Shoot tissue taken approximately 20 cm above the soil surface</tissue>
    </source>
</reference>
<dbReference type="AlphaFoldDB" id="A0A0A9CLK7"/>
<accession>A0A0A9CLK7</accession>
<reference evidence="1" key="2">
    <citation type="journal article" date="2015" name="Data Brief">
        <title>Shoot transcriptome of the giant reed, Arundo donax.</title>
        <authorList>
            <person name="Barrero R.A."/>
            <person name="Guerrero F.D."/>
            <person name="Moolhuijzen P."/>
            <person name="Goolsby J.A."/>
            <person name="Tidwell J."/>
            <person name="Bellgard S.E."/>
            <person name="Bellgard M.I."/>
        </authorList>
    </citation>
    <scope>NUCLEOTIDE SEQUENCE</scope>
    <source>
        <tissue evidence="1">Shoot tissue taken approximately 20 cm above the soil surface</tissue>
    </source>
</reference>